<evidence type="ECO:0000256" key="4">
    <source>
        <dbReference type="ARBA" id="ARBA00022741"/>
    </source>
</evidence>
<comment type="similarity">
    <text evidence="1 9">Belongs to the class-II aminoacyl-tRNA synthetase family.</text>
</comment>
<keyword evidence="4 9" id="KW-0547">Nucleotide-binding</keyword>
<dbReference type="Pfam" id="PF03129">
    <property type="entry name" value="HGTP_anticodon"/>
    <property type="match status" value="1"/>
</dbReference>
<evidence type="ECO:0000256" key="8">
    <source>
        <dbReference type="ARBA" id="ARBA00047639"/>
    </source>
</evidence>
<dbReference type="SUPFAM" id="SSF52954">
    <property type="entry name" value="Class II aaRS ABD-related"/>
    <property type="match status" value="1"/>
</dbReference>
<proteinExistence type="inferred from homology"/>
<dbReference type="Pfam" id="PF13393">
    <property type="entry name" value="tRNA-synt_His"/>
    <property type="match status" value="1"/>
</dbReference>
<evidence type="ECO:0000256" key="3">
    <source>
        <dbReference type="ARBA" id="ARBA00022598"/>
    </source>
</evidence>
<feature type="domain" description="Aminoacyl-transfer RNA synthetases class-II family profile" evidence="10">
    <location>
        <begin position="7"/>
        <end position="313"/>
    </location>
</feature>
<dbReference type="RefSeq" id="WP_268046073.1">
    <property type="nucleotide sequence ID" value="NZ_CP104064.1"/>
</dbReference>
<evidence type="ECO:0000256" key="1">
    <source>
        <dbReference type="ARBA" id="ARBA00008226"/>
    </source>
</evidence>
<accession>A0ABY6Z7C3</accession>
<dbReference type="HAMAP" id="MF_00127">
    <property type="entry name" value="His_tRNA_synth"/>
    <property type="match status" value="1"/>
</dbReference>
<dbReference type="InterPro" id="IPR004516">
    <property type="entry name" value="HisRS/HisZ"/>
</dbReference>
<dbReference type="PANTHER" id="PTHR43707">
    <property type="entry name" value="HISTIDYL-TRNA SYNTHETASE"/>
    <property type="match status" value="1"/>
</dbReference>
<dbReference type="InterPro" id="IPR006195">
    <property type="entry name" value="aa-tRNA-synth_II"/>
</dbReference>
<keyword evidence="3 9" id="KW-0436">Ligase</keyword>
<protein>
    <recommendedName>
        <fullName evidence="9">Histidine--tRNA ligase</fullName>
        <ecNumber evidence="9">6.1.1.21</ecNumber>
    </recommendedName>
    <alternativeName>
        <fullName evidence="9">Histidyl-tRNA synthetase</fullName>
        <shortName evidence="9">HisRS</shortName>
    </alternativeName>
</protein>
<keyword evidence="12" id="KW-1185">Reference proteome</keyword>
<comment type="subunit">
    <text evidence="9">Homodimer.</text>
</comment>
<keyword evidence="6 9" id="KW-0648">Protein biosynthesis</keyword>
<gene>
    <name evidence="9 11" type="primary">hisS</name>
    <name evidence="11" type="ORF">NZD86_08450</name>
</gene>
<dbReference type="Gene3D" id="3.30.930.10">
    <property type="entry name" value="Bira Bifunctional Protein, Domain 2"/>
    <property type="match status" value="1"/>
</dbReference>
<dbReference type="CDD" id="cd00773">
    <property type="entry name" value="HisRS-like_core"/>
    <property type="match status" value="1"/>
</dbReference>
<evidence type="ECO:0000256" key="2">
    <source>
        <dbReference type="ARBA" id="ARBA00022490"/>
    </source>
</evidence>
<evidence type="ECO:0000256" key="5">
    <source>
        <dbReference type="ARBA" id="ARBA00022840"/>
    </source>
</evidence>
<dbReference type="InterPro" id="IPR041715">
    <property type="entry name" value="HisRS-like_core"/>
</dbReference>
<dbReference type="NCBIfam" id="TIGR00442">
    <property type="entry name" value="hisS"/>
    <property type="match status" value="1"/>
</dbReference>
<dbReference type="EC" id="6.1.1.21" evidence="9"/>
<evidence type="ECO:0000256" key="7">
    <source>
        <dbReference type="ARBA" id="ARBA00023146"/>
    </source>
</evidence>
<dbReference type="PIRSF" id="PIRSF001549">
    <property type="entry name" value="His-tRNA_synth"/>
    <property type="match status" value="1"/>
</dbReference>
<comment type="catalytic activity">
    <reaction evidence="8 9">
        <text>tRNA(His) + L-histidine + ATP = L-histidyl-tRNA(His) + AMP + diphosphate + H(+)</text>
        <dbReference type="Rhea" id="RHEA:17313"/>
        <dbReference type="Rhea" id="RHEA-COMP:9665"/>
        <dbReference type="Rhea" id="RHEA-COMP:9689"/>
        <dbReference type="ChEBI" id="CHEBI:15378"/>
        <dbReference type="ChEBI" id="CHEBI:30616"/>
        <dbReference type="ChEBI" id="CHEBI:33019"/>
        <dbReference type="ChEBI" id="CHEBI:57595"/>
        <dbReference type="ChEBI" id="CHEBI:78442"/>
        <dbReference type="ChEBI" id="CHEBI:78527"/>
        <dbReference type="ChEBI" id="CHEBI:456215"/>
        <dbReference type="EC" id="6.1.1.21"/>
    </reaction>
</comment>
<dbReference type="SUPFAM" id="SSF55681">
    <property type="entry name" value="Class II aaRS and biotin synthetases"/>
    <property type="match status" value="1"/>
</dbReference>
<dbReference type="Proteomes" id="UP001164803">
    <property type="component" value="Chromosome"/>
</dbReference>
<evidence type="ECO:0000313" key="11">
    <source>
        <dbReference type="EMBL" id="WAH38497.1"/>
    </source>
</evidence>
<dbReference type="InterPro" id="IPR015807">
    <property type="entry name" value="His-tRNA-ligase"/>
</dbReference>
<keyword evidence="5 9" id="KW-0067">ATP-binding</keyword>
<evidence type="ECO:0000313" key="12">
    <source>
        <dbReference type="Proteomes" id="UP001164803"/>
    </source>
</evidence>
<reference evidence="11" key="1">
    <citation type="submission" date="2022-08" db="EMBL/GenBank/DDBJ databases">
        <title>Alicyclobacillus dauci DSM2870, complete genome.</title>
        <authorList>
            <person name="Wang Q."/>
            <person name="Cai R."/>
            <person name="Wang Z."/>
        </authorList>
    </citation>
    <scope>NUCLEOTIDE SEQUENCE</scope>
    <source>
        <strain evidence="11">DSM 28700</strain>
    </source>
</reference>
<dbReference type="PROSITE" id="PS50862">
    <property type="entry name" value="AA_TRNA_LIGASE_II"/>
    <property type="match status" value="1"/>
</dbReference>
<dbReference type="InterPro" id="IPR004154">
    <property type="entry name" value="Anticodon-bd"/>
</dbReference>
<evidence type="ECO:0000256" key="9">
    <source>
        <dbReference type="HAMAP-Rule" id="MF_00127"/>
    </source>
</evidence>
<evidence type="ECO:0000259" key="10">
    <source>
        <dbReference type="PROSITE" id="PS50862"/>
    </source>
</evidence>
<dbReference type="PANTHER" id="PTHR43707:SF1">
    <property type="entry name" value="HISTIDINE--TRNA LIGASE, MITOCHONDRIAL-RELATED"/>
    <property type="match status" value="1"/>
</dbReference>
<organism evidence="11 12">
    <name type="scientific">Alicyclobacillus dauci</name>
    <dbReference type="NCBI Taxonomy" id="1475485"/>
    <lineage>
        <taxon>Bacteria</taxon>
        <taxon>Bacillati</taxon>
        <taxon>Bacillota</taxon>
        <taxon>Bacilli</taxon>
        <taxon>Bacillales</taxon>
        <taxon>Alicyclobacillaceae</taxon>
        <taxon>Alicyclobacillus</taxon>
    </lineage>
</organism>
<dbReference type="CDD" id="cd00859">
    <property type="entry name" value="HisRS_anticodon"/>
    <property type="match status" value="1"/>
</dbReference>
<dbReference type="Gene3D" id="3.40.50.800">
    <property type="entry name" value="Anticodon-binding domain"/>
    <property type="match status" value="1"/>
</dbReference>
<dbReference type="EMBL" id="CP104064">
    <property type="protein sequence ID" value="WAH38497.1"/>
    <property type="molecule type" value="Genomic_DNA"/>
</dbReference>
<evidence type="ECO:0000256" key="6">
    <source>
        <dbReference type="ARBA" id="ARBA00022917"/>
    </source>
</evidence>
<keyword evidence="2 9" id="KW-0963">Cytoplasm</keyword>
<dbReference type="GO" id="GO:0004821">
    <property type="term" value="F:histidine-tRNA ligase activity"/>
    <property type="evidence" value="ECO:0007669"/>
    <property type="project" value="UniProtKB-EC"/>
</dbReference>
<sequence>MDIQRPRGTADLLPGTVESWQALEETVRETFDTANYQEIRTPIFEHTELFERGVGDTTDIVSKEMYTFLDRGDRSITLRPEGTAGAVRAFVENKLYGTGSISKLFYIGPMFRYEKPQKGRFRQFHQYGAEVLGTEEPAIDAEVIQLNLTILRRLGLKDLKVELNSVGCPVCRPKHKAEMLAKLEPRRHDLCKECQERLDKNPLRIFDCKNESCQAILREVGAPYISDVLCEECETHFQAVQEYLRAMDVPFVLQKDLVRGLDYYTRTAWEVTSPGFTTIAGGGRYNGLVEQVGGPPTPGIGFGGGVERALWVLQEQGGSLGEGHQLDVFVAVADKDADRTAMVVLNSIRGRGLKSDRDYQGRGLKSQFKLADRMKAKYAVILGEAELASGKATVKDLETGVQEQIGFAALADYIEQHVAEKMASGGKQE</sequence>
<dbReference type="InterPro" id="IPR045864">
    <property type="entry name" value="aa-tRNA-synth_II/BPL/LPL"/>
</dbReference>
<dbReference type="InterPro" id="IPR033656">
    <property type="entry name" value="HisRS_anticodon"/>
</dbReference>
<name>A0ABY6Z7C3_9BACL</name>
<comment type="subcellular location">
    <subcellularLocation>
        <location evidence="9">Cytoplasm</location>
    </subcellularLocation>
</comment>
<keyword evidence="7 9" id="KW-0030">Aminoacyl-tRNA synthetase</keyword>
<dbReference type="InterPro" id="IPR036621">
    <property type="entry name" value="Anticodon-bd_dom_sf"/>
</dbReference>